<gene>
    <name evidence="2" type="ORF">GCM10017559_33460</name>
</gene>
<evidence type="ECO:0000313" key="3">
    <source>
        <dbReference type="Proteomes" id="UP001499930"/>
    </source>
</evidence>
<dbReference type="EMBL" id="BAAAWD010000007">
    <property type="protein sequence ID" value="GAA3008409.1"/>
    <property type="molecule type" value="Genomic_DNA"/>
</dbReference>
<proteinExistence type="predicted"/>
<feature type="transmembrane region" description="Helical" evidence="1">
    <location>
        <begin position="50"/>
        <end position="67"/>
    </location>
</feature>
<protein>
    <submittedName>
        <fullName evidence="2">Uncharacterized protein</fullName>
    </submittedName>
</protein>
<sequence length="84" mass="9307">MDEAWYRLGMLLVLIAGVWEGPVAIVFRLYTDRRPNVLTAANYLPAPWCYVAAVGAMIVAFAVIAFLDTRHKRVLALAKRSDAG</sequence>
<name>A0ABP6KFK4_9ACTN</name>
<keyword evidence="3" id="KW-1185">Reference proteome</keyword>
<reference evidence="3" key="1">
    <citation type="journal article" date="2019" name="Int. J. Syst. Evol. Microbiol.">
        <title>The Global Catalogue of Microorganisms (GCM) 10K type strain sequencing project: providing services to taxonomists for standard genome sequencing and annotation.</title>
        <authorList>
            <consortium name="The Broad Institute Genomics Platform"/>
            <consortium name="The Broad Institute Genome Sequencing Center for Infectious Disease"/>
            <person name="Wu L."/>
            <person name="Ma J."/>
        </authorList>
    </citation>
    <scope>NUCLEOTIDE SEQUENCE [LARGE SCALE GENOMIC DNA]</scope>
    <source>
        <strain evidence="3">JCM 3106</strain>
    </source>
</reference>
<dbReference type="Proteomes" id="UP001499930">
    <property type="component" value="Unassembled WGS sequence"/>
</dbReference>
<comment type="caution">
    <text evidence="2">The sequence shown here is derived from an EMBL/GenBank/DDBJ whole genome shotgun (WGS) entry which is preliminary data.</text>
</comment>
<dbReference type="RefSeq" id="WP_344895425.1">
    <property type="nucleotide sequence ID" value="NZ_BAAAWD010000007.1"/>
</dbReference>
<feature type="transmembrane region" description="Helical" evidence="1">
    <location>
        <begin position="12"/>
        <end position="30"/>
    </location>
</feature>
<evidence type="ECO:0000256" key="1">
    <source>
        <dbReference type="SAM" id="Phobius"/>
    </source>
</evidence>
<keyword evidence="1" id="KW-0812">Transmembrane</keyword>
<keyword evidence="1" id="KW-0472">Membrane</keyword>
<evidence type="ECO:0000313" key="2">
    <source>
        <dbReference type="EMBL" id="GAA3008409.1"/>
    </source>
</evidence>
<accession>A0ABP6KFK4</accession>
<organism evidence="2 3">
    <name type="scientific">Streptosporangium longisporum</name>
    <dbReference type="NCBI Taxonomy" id="46187"/>
    <lineage>
        <taxon>Bacteria</taxon>
        <taxon>Bacillati</taxon>
        <taxon>Actinomycetota</taxon>
        <taxon>Actinomycetes</taxon>
        <taxon>Streptosporangiales</taxon>
        <taxon>Streptosporangiaceae</taxon>
        <taxon>Streptosporangium</taxon>
    </lineage>
</organism>
<keyword evidence="1" id="KW-1133">Transmembrane helix</keyword>